<accession>A0A964UNL9</accession>
<evidence type="ECO:0000313" key="3">
    <source>
        <dbReference type="Proteomes" id="UP000598297"/>
    </source>
</evidence>
<feature type="region of interest" description="Disordered" evidence="1">
    <location>
        <begin position="61"/>
        <end position="106"/>
    </location>
</feature>
<keyword evidence="3" id="KW-1185">Reference proteome</keyword>
<reference evidence="2" key="1">
    <citation type="submission" date="2020-01" db="EMBL/GenBank/DDBJ databases">
        <title>Whole-genome analyses of novel actinobacteria.</title>
        <authorList>
            <person name="Sahin N."/>
        </authorList>
    </citation>
    <scope>NUCLEOTIDE SEQUENCE</scope>
    <source>
        <strain evidence="2">YC537</strain>
    </source>
</reference>
<name>A0A964UNL9_9ACTN</name>
<evidence type="ECO:0000313" key="2">
    <source>
        <dbReference type="EMBL" id="NBE51942.1"/>
    </source>
</evidence>
<feature type="compositionally biased region" description="Basic and acidic residues" evidence="1">
    <location>
        <begin position="1"/>
        <end position="14"/>
    </location>
</feature>
<gene>
    <name evidence="2" type="ORF">GUY60_11010</name>
</gene>
<proteinExistence type="predicted"/>
<organism evidence="2 3">
    <name type="scientific">Streptomyces boluensis</name>
    <dbReference type="NCBI Taxonomy" id="1775135"/>
    <lineage>
        <taxon>Bacteria</taxon>
        <taxon>Bacillati</taxon>
        <taxon>Actinomycetota</taxon>
        <taxon>Actinomycetes</taxon>
        <taxon>Kitasatosporales</taxon>
        <taxon>Streptomycetaceae</taxon>
        <taxon>Streptomyces</taxon>
    </lineage>
</organism>
<dbReference type="Proteomes" id="UP000598297">
    <property type="component" value="Unassembled WGS sequence"/>
</dbReference>
<comment type="caution">
    <text evidence="2">The sequence shown here is derived from an EMBL/GenBank/DDBJ whole genome shotgun (WGS) entry which is preliminary data.</text>
</comment>
<feature type="compositionally biased region" description="Basic and acidic residues" evidence="1">
    <location>
        <begin position="86"/>
        <end position="106"/>
    </location>
</feature>
<dbReference type="RefSeq" id="WP_161696410.1">
    <property type="nucleotide sequence ID" value="NZ_JAAAHS010000060.1"/>
</dbReference>
<feature type="region of interest" description="Disordered" evidence="1">
    <location>
        <begin position="1"/>
        <end position="28"/>
    </location>
</feature>
<dbReference type="OrthoDB" id="4308824at2"/>
<evidence type="ECO:0000256" key="1">
    <source>
        <dbReference type="SAM" id="MobiDB-lite"/>
    </source>
</evidence>
<protein>
    <submittedName>
        <fullName evidence="2">Uncharacterized protein</fullName>
    </submittedName>
</protein>
<dbReference type="EMBL" id="JAAAHS010000060">
    <property type="protein sequence ID" value="NBE51942.1"/>
    <property type="molecule type" value="Genomic_DNA"/>
</dbReference>
<sequence>MTGHLDDRGDDHEGLTPGEEVADQERSYWDNRRLIQELDDTEEGRRERRRLKLEERKMHLRYRMHRYQRQQDQGPLPGDMVLPSTPDREYVHDDDLMDPDDRRDQP</sequence>
<dbReference type="AlphaFoldDB" id="A0A964UNL9"/>